<evidence type="ECO:0000313" key="1">
    <source>
        <dbReference type="EMBL" id="DAF47430.1"/>
    </source>
</evidence>
<organism evidence="1">
    <name type="scientific">Phage sp. ctGns7</name>
    <dbReference type="NCBI Taxonomy" id="2828003"/>
    <lineage>
        <taxon>Viruses</taxon>
    </lineage>
</organism>
<sequence length="134" mass="15436">MYNYYEEVKQSIEDVINDEAYYLNIEAVCPNDLEEYEEVLNDELWNEDAVTGDVSGSYYCNSYEAEEALINNLSLASEALQEFGYNNIDVLDKGAGWLDVIIRCYVLPSCIAEYIEDNRLELESRLDKIQSAEE</sequence>
<dbReference type="EMBL" id="BK032555">
    <property type="protein sequence ID" value="DAF47430.1"/>
    <property type="molecule type" value="Genomic_DNA"/>
</dbReference>
<reference evidence="1" key="1">
    <citation type="journal article" date="2021" name="Proc. Natl. Acad. Sci. U.S.A.">
        <title>A Catalog of Tens of Thousands of Viruses from Human Metagenomes Reveals Hidden Associations with Chronic Diseases.</title>
        <authorList>
            <person name="Tisza M.J."/>
            <person name="Buck C.B."/>
        </authorList>
    </citation>
    <scope>NUCLEOTIDE SEQUENCE</scope>
    <source>
        <strain evidence="1">CtGns7</strain>
    </source>
</reference>
<proteinExistence type="predicted"/>
<protein>
    <submittedName>
        <fullName evidence="1">Uncharacterized protein</fullName>
    </submittedName>
</protein>
<accession>A0A8S5S918</accession>
<name>A0A8S5S918_9VIRU</name>